<feature type="compositionally biased region" description="Pro residues" evidence="1">
    <location>
        <begin position="219"/>
        <end position="228"/>
    </location>
</feature>
<feature type="transmembrane region" description="Helical" evidence="2">
    <location>
        <begin position="60"/>
        <end position="80"/>
    </location>
</feature>
<dbReference type="EMBL" id="JAGINU010000001">
    <property type="protein sequence ID" value="MBP2367926.1"/>
    <property type="molecule type" value="Genomic_DNA"/>
</dbReference>
<protein>
    <submittedName>
        <fullName evidence="3">Flp pilus assembly pilin Flp</fullName>
    </submittedName>
</protein>
<keyword evidence="2" id="KW-0472">Membrane</keyword>
<feature type="transmembrane region" description="Helical" evidence="2">
    <location>
        <begin position="154"/>
        <end position="174"/>
    </location>
</feature>
<keyword evidence="2" id="KW-0812">Transmembrane</keyword>
<gene>
    <name evidence="3" type="ORF">JOF36_003622</name>
</gene>
<evidence type="ECO:0000256" key="2">
    <source>
        <dbReference type="SAM" id="Phobius"/>
    </source>
</evidence>
<feature type="transmembrane region" description="Helical" evidence="2">
    <location>
        <begin position="28"/>
        <end position="48"/>
    </location>
</feature>
<feature type="transmembrane region" description="Helical" evidence="2">
    <location>
        <begin position="186"/>
        <end position="211"/>
    </location>
</feature>
<proteinExistence type="predicted"/>
<feature type="transmembrane region" description="Helical" evidence="2">
    <location>
        <begin position="120"/>
        <end position="142"/>
    </location>
</feature>
<comment type="caution">
    <text evidence="3">The sequence shown here is derived from an EMBL/GenBank/DDBJ whole genome shotgun (WGS) entry which is preliminary data.</text>
</comment>
<sequence length="276" mass="28334">MTADPHDTAPGTRPGDGRVTTVRGARRAMIVAVVASLVVASAMGIVALLSGEFGDLQVRIVLSTLVVAGFGTTALCHLAVVTRTVRVVGFAGLVASGGAALAALVLIWQDWSQASSEGLVKALLLLTVAAVSLAHANLLLLLADRGHPAIRVGLVATLLAIAVVAVMLALPVLTDGEIPGSDDGWYWRWLGVAGIVDALGTIALPVLGLVLRPAEFTPASPPPSPPEPTEPESTELTESVRLVLDLPPELAARLDVHAGGGSMENAALDVLHRGLR</sequence>
<organism evidence="3 4">
    <name type="scientific">Pseudonocardia parietis</name>
    <dbReference type="NCBI Taxonomy" id="570936"/>
    <lineage>
        <taxon>Bacteria</taxon>
        <taxon>Bacillati</taxon>
        <taxon>Actinomycetota</taxon>
        <taxon>Actinomycetes</taxon>
        <taxon>Pseudonocardiales</taxon>
        <taxon>Pseudonocardiaceae</taxon>
        <taxon>Pseudonocardia</taxon>
    </lineage>
</organism>
<keyword evidence="4" id="KW-1185">Reference proteome</keyword>
<reference evidence="3 4" key="1">
    <citation type="submission" date="2021-03" db="EMBL/GenBank/DDBJ databases">
        <title>Sequencing the genomes of 1000 actinobacteria strains.</title>
        <authorList>
            <person name="Klenk H.-P."/>
        </authorList>
    </citation>
    <scope>NUCLEOTIDE SEQUENCE [LARGE SCALE GENOMIC DNA]</scope>
    <source>
        <strain evidence="3 4">DSM 45256</strain>
    </source>
</reference>
<evidence type="ECO:0000256" key="1">
    <source>
        <dbReference type="SAM" id="MobiDB-lite"/>
    </source>
</evidence>
<keyword evidence="2" id="KW-1133">Transmembrane helix</keyword>
<dbReference type="Proteomes" id="UP001519295">
    <property type="component" value="Unassembled WGS sequence"/>
</dbReference>
<feature type="region of interest" description="Disordered" evidence="1">
    <location>
        <begin position="217"/>
        <end position="237"/>
    </location>
</feature>
<evidence type="ECO:0000313" key="4">
    <source>
        <dbReference type="Proteomes" id="UP001519295"/>
    </source>
</evidence>
<feature type="transmembrane region" description="Helical" evidence="2">
    <location>
        <begin position="87"/>
        <end position="108"/>
    </location>
</feature>
<evidence type="ECO:0000313" key="3">
    <source>
        <dbReference type="EMBL" id="MBP2367926.1"/>
    </source>
</evidence>
<name>A0ABS4VVJ0_9PSEU</name>
<dbReference type="RefSeq" id="WP_210028133.1">
    <property type="nucleotide sequence ID" value="NZ_JAGINU010000001.1"/>
</dbReference>
<accession>A0ABS4VVJ0</accession>